<dbReference type="GO" id="GO:0030686">
    <property type="term" value="C:90S preribosome"/>
    <property type="evidence" value="ECO:0007669"/>
    <property type="project" value="TreeGrafter"/>
</dbReference>
<keyword evidence="3" id="KW-1185">Reference proteome</keyword>
<dbReference type="PANTHER" id="PTHR23325:SF1">
    <property type="entry name" value="SERUM RESPONSE FACTOR-BINDING PROTEIN 1"/>
    <property type="match status" value="1"/>
</dbReference>
<dbReference type="PANTHER" id="PTHR23325">
    <property type="entry name" value="SERUM RESPONSE FACTOR-BINDING"/>
    <property type="match status" value="1"/>
</dbReference>
<dbReference type="AlphaFoldDB" id="A0AAN8M719"/>
<feature type="compositionally biased region" description="Basic and acidic residues" evidence="1">
    <location>
        <begin position="141"/>
        <end position="163"/>
    </location>
</feature>
<feature type="compositionally biased region" description="Basic and acidic residues" evidence="1">
    <location>
        <begin position="172"/>
        <end position="183"/>
    </location>
</feature>
<evidence type="ECO:0000313" key="3">
    <source>
        <dbReference type="Proteomes" id="UP001356427"/>
    </source>
</evidence>
<feature type="compositionally biased region" description="Acidic residues" evidence="1">
    <location>
        <begin position="112"/>
        <end position="123"/>
    </location>
</feature>
<accession>A0AAN8M719</accession>
<dbReference type="GO" id="GO:0030490">
    <property type="term" value="P:maturation of SSU-rRNA"/>
    <property type="evidence" value="ECO:0007669"/>
    <property type="project" value="TreeGrafter"/>
</dbReference>
<feature type="compositionally biased region" description="Polar residues" evidence="1">
    <location>
        <begin position="198"/>
        <end position="231"/>
    </location>
</feature>
<name>A0AAN8M719_9TELE</name>
<organism evidence="2 3">
    <name type="scientific">Coregonus suidteri</name>
    <dbReference type="NCBI Taxonomy" id="861788"/>
    <lineage>
        <taxon>Eukaryota</taxon>
        <taxon>Metazoa</taxon>
        <taxon>Chordata</taxon>
        <taxon>Craniata</taxon>
        <taxon>Vertebrata</taxon>
        <taxon>Euteleostomi</taxon>
        <taxon>Actinopterygii</taxon>
        <taxon>Neopterygii</taxon>
        <taxon>Teleostei</taxon>
        <taxon>Protacanthopterygii</taxon>
        <taxon>Salmoniformes</taxon>
        <taxon>Salmonidae</taxon>
        <taxon>Coregoninae</taxon>
        <taxon>Coregonus</taxon>
    </lineage>
</organism>
<sequence length="347" mass="38545">MKTLKPDPVTKAALQKNLSFEFVCRNPKATISDRAITRIATHPQFSKKIDTIKAAIKAFKDERMTVEKGDKGTVKKQPLKVVEVIEQSKDSDGGGVEEGEEEEGGKGGVVVNEEEMDEEEDGTPAESQSLMVDEPAVIEKQPVDKTVRVKEEETSPIENKESPIESTVSDPPPKEMTEADKTLIDSSTPFTIEAPQIVPTQNIVTQNIATMKNTPQKQVTQKLTKDTPATQKTHDPKPQRDCKAQNKDVKNKEGDKEGEEEDDDDEEEEESGLESSDDEEEYFDDSTEERFRKQSSQSEESDNDDFFLGKVTKFKKKKSDAATVPPGGGEGKSSALGKTHCWNHWRA</sequence>
<comment type="caution">
    <text evidence="2">The sequence shown here is derived from an EMBL/GenBank/DDBJ whole genome shotgun (WGS) entry which is preliminary data.</text>
</comment>
<evidence type="ECO:0000313" key="2">
    <source>
        <dbReference type="EMBL" id="KAK6324239.1"/>
    </source>
</evidence>
<evidence type="ECO:0000256" key="1">
    <source>
        <dbReference type="SAM" id="MobiDB-lite"/>
    </source>
</evidence>
<reference evidence="2 3" key="1">
    <citation type="submission" date="2021-04" db="EMBL/GenBank/DDBJ databases">
        <authorList>
            <person name="De Guttry C."/>
            <person name="Zahm M."/>
            <person name="Klopp C."/>
            <person name="Cabau C."/>
            <person name="Louis A."/>
            <person name="Berthelot C."/>
            <person name="Parey E."/>
            <person name="Roest Crollius H."/>
            <person name="Montfort J."/>
            <person name="Robinson-Rechavi M."/>
            <person name="Bucao C."/>
            <person name="Bouchez O."/>
            <person name="Gislard M."/>
            <person name="Lluch J."/>
            <person name="Milhes M."/>
            <person name="Lampietro C."/>
            <person name="Lopez Roques C."/>
            <person name="Donnadieu C."/>
            <person name="Braasch I."/>
            <person name="Desvignes T."/>
            <person name="Postlethwait J."/>
            <person name="Bobe J."/>
            <person name="Wedekind C."/>
            <person name="Guiguen Y."/>
        </authorList>
    </citation>
    <scope>NUCLEOTIDE SEQUENCE [LARGE SCALE GENOMIC DNA]</scope>
    <source>
        <strain evidence="2">Cs_M1</strain>
        <tissue evidence="2">Blood</tissue>
    </source>
</reference>
<protein>
    <recommendedName>
        <fullName evidence="4">Serum response factor-binding protein 1</fullName>
    </recommendedName>
</protein>
<feature type="compositionally biased region" description="Basic and acidic residues" evidence="1">
    <location>
        <begin position="232"/>
        <end position="255"/>
    </location>
</feature>
<dbReference type="GO" id="GO:0005634">
    <property type="term" value="C:nucleus"/>
    <property type="evidence" value="ECO:0007669"/>
    <property type="project" value="TreeGrafter"/>
</dbReference>
<dbReference type="Proteomes" id="UP001356427">
    <property type="component" value="Unassembled WGS sequence"/>
</dbReference>
<dbReference type="InterPro" id="IPR037393">
    <property type="entry name" value="Bud22/SRFB1"/>
</dbReference>
<feature type="region of interest" description="Disordered" evidence="1">
    <location>
        <begin position="86"/>
        <end position="347"/>
    </location>
</feature>
<proteinExistence type="predicted"/>
<dbReference type="EMBL" id="JAGTTL010000004">
    <property type="protein sequence ID" value="KAK6324239.1"/>
    <property type="molecule type" value="Genomic_DNA"/>
</dbReference>
<feature type="compositionally biased region" description="Acidic residues" evidence="1">
    <location>
        <begin position="256"/>
        <end position="287"/>
    </location>
</feature>
<evidence type="ECO:0008006" key="4">
    <source>
        <dbReference type="Google" id="ProtNLM"/>
    </source>
</evidence>
<gene>
    <name evidence="2" type="ORF">J4Q44_G00065780</name>
</gene>